<accession>A0A2X0KUI3</accession>
<organism evidence="2 3">
    <name type="scientific">Microbotryum saponariae</name>
    <dbReference type="NCBI Taxonomy" id="289078"/>
    <lineage>
        <taxon>Eukaryota</taxon>
        <taxon>Fungi</taxon>
        <taxon>Dikarya</taxon>
        <taxon>Basidiomycota</taxon>
        <taxon>Pucciniomycotina</taxon>
        <taxon>Microbotryomycetes</taxon>
        <taxon>Microbotryales</taxon>
        <taxon>Microbotryaceae</taxon>
        <taxon>Microbotryum</taxon>
    </lineage>
</organism>
<feature type="region of interest" description="Disordered" evidence="1">
    <location>
        <begin position="1"/>
        <end position="47"/>
    </location>
</feature>
<name>A0A2X0KUI3_9BASI</name>
<feature type="region of interest" description="Disordered" evidence="1">
    <location>
        <begin position="68"/>
        <end position="92"/>
    </location>
</feature>
<dbReference type="EMBL" id="FMWP01000093">
    <property type="protein sequence ID" value="SCZ97602.1"/>
    <property type="molecule type" value="Genomic_DNA"/>
</dbReference>
<feature type="compositionally biased region" description="Polar residues" evidence="1">
    <location>
        <begin position="1"/>
        <end position="39"/>
    </location>
</feature>
<reference evidence="3" key="1">
    <citation type="submission" date="2016-10" db="EMBL/GenBank/DDBJ databases">
        <authorList>
            <person name="Jeantristanb JTB J.-T."/>
            <person name="Ricardo R."/>
        </authorList>
    </citation>
    <scope>NUCLEOTIDE SEQUENCE [LARGE SCALE GENOMIC DNA]</scope>
</reference>
<dbReference type="Proteomes" id="UP000249723">
    <property type="component" value="Unassembled WGS sequence"/>
</dbReference>
<proteinExistence type="predicted"/>
<evidence type="ECO:0000313" key="3">
    <source>
        <dbReference type="Proteomes" id="UP000249723"/>
    </source>
</evidence>
<gene>
    <name evidence="2" type="ORF">BZ3500_MVSOF-1268-A1-R1_CHR4-3G07287</name>
</gene>
<protein>
    <submittedName>
        <fullName evidence="2">BZ3500_MvSof-1268-A1-R1_Chr4-3g07287 protein</fullName>
    </submittedName>
</protein>
<keyword evidence="3" id="KW-1185">Reference proteome</keyword>
<evidence type="ECO:0000256" key="1">
    <source>
        <dbReference type="SAM" id="MobiDB-lite"/>
    </source>
</evidence>
<dbReference type="AlphaFoldDB" id="A0A2X0KUI3"/>
<feature type="compositionally biased region" description="Polar residues" evidence="1">
    <location>
        <begin position="73"/>
        <end position="92"/>
    </location>
</feature>
<evidence type="ECO:0000313" key="2">
    <source>
        <dbReference type="EMBL" id="SCZ97602.1"/>
    </source>
</evidence>
<sequence length="92" mass="10033">MSRTGGASSLGSSPPTPHTRLSSSQARPLQPDITPQTVHQDTDQDPHLEMSLLHALIARDTVVLVEHDHAPHTPNNYAQGKSHQMQATLLDR</sequence>